<keyword evidence="7" id="KW-0479">Metal-binding</keyword>
<evidence type="ECO:0000256" key="13">
    <source>
        <dbReference type="SAM" id="SignalP"/>
    </source>
</evidence>
<keyword evidence="13" id="KW-0732">Signal</keyword>
<evidence type="ECO:0000256" key="12">
    <source>
        <dbReference type="ARBA" id="ARBA00031533"/>
    </source>
</evidence>
<evidence type="ECO:0000256" key="2">
    <source>
        <dbReference type="ARBA" id="ARBA00001947"/>
    </source>
</evidence>
<dbReference type="Gene3D" id="2.60.40.1730">
    <property type="entry name" value="tricorn interacting facor f3 domain"/>
    <property type="match status" value="1"/>
</dbReference>
<evidence type="ECO:0000256" key="1">
    <source>
        <dbReference type="ARBA" id="ARBA00000098"/>
    </source>
</evidence>
<feature type="domain" description="Peptidase M1 membrane alanine aminopeptidase" evidence="14">
    <location>
        <begin position="321"/>
        <end position="459"/>
    </location>
</feature>
<evidence type="ECO:0000256" key="9">
    <source>
        <dbReference type="ARBA" id="ARBA00022833"/>
    </source>
</evidence>
<comment type="catalytic activity">
    <reaction evidence="1">
        <text>Release of an N-terminal amino acid, Xaa-|-Yaa- from a peptide, amide or arylamide. Xaa is preferably Ala, but may be most amino acids including Pro (slow action). When a terminal hydrophobic residue is followed by a prolyl residue, the two may be released as an intact Xaa-Pro dipeptide.</text>
        <dbReference type="EC" id="3.4.11.2"/>
    </reaction>
</comment>
<comment type="caution">
    <text evidence="15">The sequence shown here is derived from an EMBL/GenBank/DDBJ whole genome shotgun (WGS) entry which is preliminary data.</text>
</comment>
<keyword evidence="16" id="KW-1185">Reference proteome</keyword>
<dbReference type="Gene3D" id="1.10.390.10">
    <property type="entry name" value="Neutral Protease Domain 2"/>
    <property type="match status" value="1"/>
</dbReference>
<dbReference type="EC" id="3.4.11.2" evidence="4"/>
<keyword evidence="9" id="KW-0862">Zinc</keyword>
<keyword evidence="15" id="KW-0031">Aminopeptidase</keyword>
<dbReference type="InterPro" id="IPR050344">
    <property type="entry name" value="Peptidase_M1_aminopeptidases"/>
</dbReference>
<dbReference type="GO" id="GO:0004177">
    <property type="term" value="F:aminopeptidase activity"/>
    <property type="evidence" value="ECO:0007669"/>
    <property type="project" value="UniProtKB-KW"/>
</dbReference>
<feature type="signal peptide" evidence="13">
    <location>
        <begin position="1"/>
        <end position="24"/>
    </location>
</feature>
<dbReference type="RefSeq" id="WP_364590487.1">
    <property type="nucleotide sequence ID" value="NZ_JBFAQK010000008.1"/>
</dbReference>
<dbReference type="PANTHER" id="PTHR11533">
    <property type="entry name" value="PROTEASE M1 ZINC METALLOPROTEASE"/>
    <property type="match status" value="1"/>
</dbReference>
<evidence type="ECO:0000256" key="11">
    <source>
        <dbReference type="ARBA" id="ARBA00029811"/>
    </source>
</evidence>
<dbReference type="SUPFAM" id="SSF63737">
    <property type="entry name" value="Leukotriene A4 hydrolase N-terminal domain"/>
    <property type="match status" value="1"/>
</dbReference>
<dbReference type="PRINTS" id="PR00756">
    <property type="entry name" value="ALADIPTASE"/>
</dbReference>
<dbReference type="Proteomes" id="UP001552521">
    <property type="component" value="Unassembled WGS sequence"/>
</dbReference>
<comment type="similarity">
    <text evidence="3">Belongs to the peptidase M1 family.</text>
</comment>
<reference evidence="15 16" key="1">
    <citation type="submission" date="2024-06" db="EMBL/GenBank/DDBJ databases">
        <title>The Natural Products Discovery Center: Release of the First 8490 Sequenced Strains for Exploring Actinobacteria Biosynthetic Diversity.</title>
        <authorList>
            <person name="Kalkreuter E."/>
            <person name="Kautsar S.A."/>
            <person name="Yang D."/>
            <person name="Bader C.D."/>
            <person name="Teijaro C.N."/>
            <person name="Fluegel L."/>
            <person name="Davis C.M."/>
            <person name="Simpson J.R."/>
            <person name="Lauterbach L."/>
            <person name="Steele A.D."/>
            <person name="Gui C."/>
            <person name="Meng S."/>
            <person name="Li G."/>
            <person name="Viehrig K."/>
            <person name="Ye F."/>
            <person name="Su P."/>
            <person name="Kiefer A.F."/>
            <person name="Nichols A."/>
            <person name="Cepeda A.J."/>
            <person name="Yan W."/>
            <person name="Fan B."/>
            <person name="Jiang Y."/>
            <person name="Adhikari A."/>
            <person name="Zheng C.-J."/>
            <person name="Schuster L."/>
            <person name="Cowan T.M."/>
            <person name="Smanski M.J."/>
            <person name="Chevrette M.G."/>
            <person name="De Carvalho L.P.S."/>
            <person name="Shen B."/>
        </authorList>
    </citation>
    <scope>NUCLEOTIDE SEQUENCE [LARGE SCALE GENOMIC DNA]</scope>
    <source>
        <strain evidence="15 16">NPDC049344</strain>
    </source>
</reference>
<dbReference type="InterPro" id="IPR001930">
    <property type="entry name" value="Peptidase_M1"/>
</dbReference>
<evidence type="ECO:0000259" key="14">
    <source>
        <dbReference type="Pfam" id="PF01433"/>
    </source>
</evidence>
<accession>A0ABV3HRF3</accession>
<gene>
    <name evidence="15" type="ORF">AB0K36_09200</name>
</gene>
<evidence type="ECO:0000313" key="15">
    <source>
        <dbReference type="EMBL" id="MEV4680938.1"/>
    </source>
</evidence>
<protein>
    <recommendedName>
        <fullName evidence="5">Aminopeptidase N</fullName>
        <ecNumber evidence="4">3.4.11.2</ecNumber>
    </recommendedName>
    <alternativeName>
        <fullName evidence="11">Alanine aminopeptidase</fullName>
    </alternativeName>
    <alternativeName>
        <fullName evidence="12">Lysyl aminopeptidase</fullName>
    </alternativeName>
</protein>
<keyword evidence="8 15" id="KW-0378">Hydrolase</keyword>
<evidence type="ECO:0000256" key="10">
    <source>
        <dbReference type="ARBA" id="ARBA00023049"/>
    </source>
</evidence>
<evidence type="ECO:0000256" key="3">
    <source>
        <dbReference type="ARBA" id="ARBA00010136"/>
    </source>
</evidence>
<organism evidence="15 16">
    <name type="scientific">Streptomyces kurssanovii</name>
    <dbReference type="NCBI Taxonomy" id="67312"/>
    <lineage>
        <taxon>Bacteria</taxon>
        <taxon>Bacillati</taxon>
        <taxon>Actinomycetota</taxon>
        <taxon>Actinomycetes</taxon>
        <taxon>Kitasatosporales</taxon>
        <taxon>Streptomycetaceae</taxon>
        <taxon>Streptomyces</taxon>
    </lineage>
</organism>
<evidence type="ECO:0000256" key="5">
    <source>
        <dbReference type="ARBA" id="ARBA00015611"/>
    </source>
</evidence>
<feature type="chain" id="PRO_5045650710" description="Aminopeptidase N" evidence="13">
    <location>
        <begin position="25"/>
        <end position="469"/>
    </location>
</feature>
<dbReference type="InterPro" id="IPR027268">
    <property type="entry name" value="Peptidase_M4/M1_CTD_sf"/>
</dbReference>
<dbReference type="CDD" id="cd09603">
    <property type="entry name" value="M1_APN_like"/>
    <property type="match status" value="1"/>
</dbReference>
<evidence type="ECO:0000313" key="16">
    <source>
        <dbReference type="Proteomes" id="UP001552521"/>
    </source>
</evidence>
<dbReference type="InterPro" id="IPR042097">
    <property type="entry name" value="Aminopeptidase_N-like_N_sf"/>
</dbReference>
<sequence length="469" mass="50680">MDPYVFRRSALLRTALALSLVAAAATGCAGGGAGVRGTPGAAGLRDPYFPRLGNGGYDVRHYGLALGYDPRTGRLRGTAELTALATQHLSAFHLDLRGMTVERVTVDGAEAAVNRAGTELTVRPRRDIDKGAEFRTVVRYTGVPQTVTDADGSKEGWLRVPDGDALAVGEPVGSMAWFPGNHHPSDKAAYDITVTVPDGYEAVSNGEPAGERTKGGRTAFTWRSEEPMASFLVLLAVGDFRTATTRTAAGLPVVTAVDPAAAGKSSALLRRIPRIVEWGTERFGPYPFSSAGAVVVPAGEVGYALETQSRPVFPLDRFDEETLVHELAHQWFGNSVTPATWRDIWLSEGFATYAEWMWLAEAGDTPVRESFEDAFADRENWAFAPAAPPRAEDIFAAPVYGRGAMVLHKLREAVGDDVFFGIARGWAREHRHANASTGDFTAYAEARSGKDLTDLWKVWLYGDEKPPRP</sequence>
<proteinExistence type="inferred from homology"/>
<evidence type="ECO:0000256" key="8">
    <source>
        <dbReference type="ARBA" id="ARBA00022801"/>
    </source>
</evidence>
<dbReference type="EMBL" id="JBFAQK010000008">
    <property type="protein sequence ID" value="MEV4680938.1"/>
    <property type="molecule type" value="Genomic_DNA"/>
</dbReference>
<keyword evidence="10" id="KW-0482">Metalloprotease</keyword>
<evidence type="ECO:0000256" key="6">
    <source>
        <dbReference type="ARBA" id="ARBA00022670"/>
    </source>
</evidence>
<dbReference type="PANTHER" id="PTHR11533:SF297">
    <property type="entry name" value="AMINOPEPTIDASE N"/>
    <property type="match status" value="1"/>
</dbReference>
<dbReference type="Pfam" id="PF01433">
    <property type="entry name" value="Peptidase_M1"/>
    <property type="match status" value="1"/>
</dbReference>
<dbReference type="SUPFAM" id="SSF55486">
    <property type="entry name" value="Metalloproteases ('zincins'), catalytic domain"/>
    <property type="match status" value="1"/>
</dbReference>
<evidence type="ECO:0000256" key="7">
    <source>
        <dbReference type="ARBA" id="ARBA00022723"/>
    </source>
</evidence>
<name>A0ABV3HRF3_9ACTN</name>
<keyword evidence="6" id="KW-0645">Protease</keyword>
<comment type="cofactor">
    <cofactor evidence="2">
        <name>Zn(2+)</name>
        <dbReference type="ChEBI" id="CHEBI:29105"/>
    </cofactor>
</comment>
<evidence type="ECO:0000256" key="4">
    <source>
        <dbReference type="ARBA" id="ARBA00012564"/>
    </source>
</evidence>
<dbReference type="PROSITE" id="PS51257">
    <property type="entry name" value="PROKAR_LIPOPROTEIN"/>
    <property type="match status" value="1"/>
</dbReference>
<dbReference type="InterPro" id="IPR014782">
    <property type="entry name" value="Peptidase_M1_dom"/>
</dbReference>